<reference evidence="7" key="1">
    <citation type="journal article" date="2021" name="Genome Biol. Evol.">
        <title>A High-Quality Reference Genome for a Parasitic Bivalve with Doubly Uniparental Inheritance (Bivalvia: Unionida).</title>
        <authorList>
            <person name="Smith C.H."/>
        </authorList>
    </citation>
    <scope>NUCLEOTIDE SEQUENCE</scope>
    <source>
        <strain evidence="7">CHS0354</strain>
    </source>
</reference>
<evidence type="ECO:0000313" key="7">
    <source>
        <dbReference type="EMBL" id="KAK3604271.1"/>
    </source>
</evidence>
<evidence type="ECO:0000256" key="4">
    <source>
        <dbReference type="ARBA" id="ARBA00044911"/>
    </source>
</evidence>
<dbReference type="EC" id="5.3.2.2" evidence="5"/>
<gene>
    <name evidence="7" type="ORF">CHS0354_002079</name>
</gene>
<dbReference type="EMBL" id="JAEAOA010000186">
    <property type="protein sequence ID" value="KAK3604271.1"/>
    <property type="molecule type" value="Genomic_DNA"/>
</dbReference>
<dbReference type="GO" id="GO:0046872">
    <property type="term" value="F:metal ion binding"/>
    <property type="evidence" value="ECO:0007669"/>
    <property type="project" value="UniProtKB-KW"/>
</dbReference>
<comment type="caution">
    <text evidence="7">The sequence shown here is derived from an EMBL/GenBank/DDBJ whole genome shotgun (WGS) entry which is preliminary data.</text>
</comment>
<evidence type="ECO:0000256" key="1">
    <source>
        <dbReference type="ARBA" id="ARBA00010211"/>
    </source>
</evidence>
<name>A0AAE0T614_9BIVA</name>
<dbReference type="PANTHER" id="PTHR11820:SF90">
    <property type="entry name" value="FLUTATHIONE S-TRANSFERASE"/>
    <property type="match status" value="1"/>
</dbReference>
<comment type="similarity">
    <text evidence="1">Belongs to the FAH family.</text>
</comment>
<keyword evidence="2" id="KW-0479">Metal-binding</keyword>
<accession>A0AAE0T614</accession>
<dbReference type="PANTHER" id="PTHR11820">
    <property type="entry name" value="ACYLPYRUVASE"/>
    <property type="match status" value="1"/>
</dbReference>
<evidence type="ECO:0000256" key="5">
    <source>
        <dbReference type="ARBA" id="ARBA00044973"/>
    </source>
</evidence>
<dbReference type="InterPro" id="IPR036663">
    <property type="entry name" value="Fumarylacetoacetase_C_sf"/>
</dbReference>
<keyword evidence="8" id="KW-1185">Reference proteome</keyword>
<dbReference type="InterPro" id="IPR011234">
    <property type="entry name" value="Fumarylacetoacetase-like_C"/>
</dbReference>
<evidence type="ECO:0000313" key="8">
    <source>
        <dbReference type="Proteomes" id="UP001195483"/>
    </source>
</evidence>
<dbReference type="AlphaFoldDB" id="A0AAE0T614"/>
<dbReference type="Proteomes" id="UP001195483">
    <property type="component" value="Unassembled WGS sequence"/>
</dbReference>
<dbReference type="SUPFAM" id="SSF56529">
    <property type="entry name" value="FAH"/>
    <property type="match status" value="1"/>
</dbReference>
<proteinExistence type="inferred from homology"/>
<sequence length="229" mass="25079">MTDYIFAPRPNSHIPIVGSDKVFPVHRIYCVGRNYADHVVEMGFDPDRDPPVFFQKNPDCAIINNGDFAYPEQSSDVHHEIELVIALGKGGRNIAPENSEACIFGFAVGLDMTLRDLQALCKDNKQPWEIAKAFDRSMPCSAIKPTAQSGIPHTGSIRLAVNGNIRQQGNLNQMIWKIPEIISYLSRYFELVPGDLIMTGTPAGVGAVKRGDVLTGSVEGIGELTARVV</sequence>
<dbReference type="GO" id="GO:0018773">
    <property type="term" value="F:acetylpyruvate hydrolase activity"/>
    <property type="evidence" value="ECO:0007669"/>
    <property type="project" value="TreeGrafter"/>
</dbReference>
<organism evidence="7 8">
    <name type="scientific">Potamilus streckersoni</name>
    <dbReference type="NCBI Taxonomy" id="2493646"/>
    <lineage>
        <taxon>Eukaryota</taxon>
        <taxon>Metazoa</taxon>
        <taxon>Spiralia</taxon>
        <taxon>Lophotrochozoa</taxon>
        <taxon>Mollusca</taxon>
        <taxon>Bivalvia</taxon>
        <taxon>Autobranchia</taxon>
        <taxon>Heteroconchia</taxon>
        <taxon>Palaeoheterodonta</taxon>
        <taxon>Unionida</taxon>
        <taxon>Unionoidea</taxon>
        <taxon>Unionidae</taxon>
        <taxon>Ambleminae</taxon>
        <taxon>Lampsilini</taxon>
        <taxon>Potamilus</taxon>
    </lineage>
</organism>
<dbReference type="GO" id="GO:0050163">
    <property type="term" value="F:oxaloacetate tautomerase activity"/>
    <property type="evidence" value="ECO:0007669"/>
    <property type="project" value="UniProtKB-EC"/>
</dbReference>
<dbReference type="Gene3D" id="3.90.850.10">
    <property type="entry name" value="Fumarylacetoacetase-like, C-terminal domain"/>
    <property type="match status" value="1"/>
</dbReference>
<evidence type="ECO:0000256" key="2">
    <source>
        <dbReference type="ARBA" id="ARBA00022723"/>
    </source>
</evidence>
<comment type="catalytic activity">
    <reaction evidence="4">
        <text>oxaloacetate = enol-oxaloacetate</text>
        <dbReference type="Rhea" id="RHEA:16021"/>
        <dbReference type="ChEBI" id="CHEBI:16452"/>
        <dbReference type="ChEBI" id="CHEBI:17479"/>
        <dbReference type="EC" id="5.3.2.2"/>
    </reaction>
    <physiologicalReaction direction="right-to-left" evidence="4">
        <dbReference type="Rhea" id="RHEA:16023"/>
    </physiologicalReaction>
</comment>
<dbReference type="Pfam" id="PF01557">
    <property type="entry name" value="FAA_hydrolase"/>
    <property type="match status" value="1"/>
</dbReference>
<reference evidence="7" key="3">
    <citation type="submission" date="2023-05" db="EMBL/GenBank/DDBJ databases">
        <authorList>
            <person name="Smith C.H."/>
        </authorList>
    </citation>
    <scope>NUCLEOTIDE SEQUENCE</scope>
    <source>
        <strain evidence="7">CHS0354</strain>
        <tissue evidence="7">Mantle</tissue>
    </source>
</reference>
<protein>
    <recommendedName>
        <fullName evidence="5">oxaloacetate tautomerase</fullName>
        <ecNumber evidence="5">5.3.2.2</ecNumber>
    </recommendedName>
    <alternativeName>
        <fullName evidence="3">Fumarylacetoacetate hydrolase domain-containing protein 1</fullName>
    </alternativeName>
</protein>
<feature type="domain" description="Fumarylacetoacetase-like C-terminal" evidence="6">
    <location>
        <begin position="28"/>
        <end position="229"/>
    </location>
</feature>
<reference evidence="7" key="2">
    <citation type="journal article" date="2021" name="Genome Biol. Evol.">
        <title>Developing a high-quality reference genome for a parasitic bivalve with doubly uniparental inheritance (Bivalvia: Unionida).</title>
        <authorList>
            <person name="Smith C.H."/>
        </authorList>
    </citation>
    <scope>NUCLEOTIDE SEQUENCE</scope>
    <source>
        <strain evidence="7">CHS0354</strain>
        <tissue evidence="7">Mantle</tissue>
    </source>
</reference>
<evidence type="ECO:0000256" key="3">
    <source>
        <dbReference type="ARBA" id="ARBA00042340"/>
    </source>
</evidence>
<evidence type="ECO:0000259" key="6">
    <source>
        <dbReference type="Pfam" id="PF01557"/>
    </source>
</evidence>